<sequence length="60" mass="6786">MIVTVRSGKLPRNWRKVGAQLKQSNFVWASEATTKSNCIMIGLCVINADTRVFNEALRVY</sequence>
<reference evidence="1 2" key="1">
    <citation type="submission" date="2016-12" db="EMBL/GenBank/DDBJ databases">
        <title>Diversity of luminous bacteria.</title>
        <authorList>
            <person name="Yoshizawa S."/>
            <person name="Kogure K."/>
        </authorList>
    </citation>
    <scope>NUCLEOTIDE SEQUENCE [LARGE SCALE GENOMIC DNA]</scope>
    <source>
        <strain evidence="1 2">LC2-408</strain>
    </source>
</reference>
<organism evidence="1 2">
    <name type="scientific">Vibrio chagasii</name>
    <dbReference type="NCBI Taxonomy" id="170679"/>
    <lineage>
        <taxon>Bacteria</taxon>
        <taxon>Pseudomonadati</taxon>
        <taxon>Pseudomonadota</taxon>
        <taxon>Gammaproteobacteria</taxon>
        <taxon>Vibrionales</taxon>
        <taxon>Vibrionaceae</taxon>
        <taxon>Vibrio</taxon>
    </lineage>
</organism>
<name>A0A2S7V8G2_9VIBR</name>
<accession>A0A2S7V8G2</accession>
<dbReference type="EMBL" id="MSCI01000003">
    <property type="protein sequence ID" value="PQJ58185.1"/>
    <property type="molecule type" value="Genomic_DNA"/>
</dbReference>
<dbReference type="Proteomes" id="UP000238707">
    <property type="component" value="Unassembled WGS sequence"/>
</dbReference>
<comment type="caution">
    <text evidence="1">The sequence shown here is derived from an EMBL/GenBank/DDBJ whole genome shotgun (WGS) entry which is preliminary data.</text>
</comment>
<evidence type="ECO:0000313" key="1">
    <source>
        <dbReference type="EMBL" id="PQJ58185.1"/>
    </source>
</evidence>
<dbReference type="AlphaFoldDB" id="A0A2S7V8G2"/>
<keyword evidence="2" id="KW-1185">Reference proteome</keyword>
<proteinExistence type="predicted"/>
<protein>
    <submittedName>
        <fullName evidence="1">Uncharacterized protein</fullName>
    </submittedName>
</protein>
<gene>
    <name evidence="1" type="ORF">BTO10_20940</name>
</gene>
<evidence type="ECO:0000313" key="2">
    <source>
        <dbReference type="Proteomes" id="UP000238707"/>
    </source>
</evidence>